<evidence type="ECO:0000313" key="7">
    <source>
        <dbReference type="EMBL" id="TFV94390.1"/>
    </source>
</evidence>
<comment type="subcellular location">
    <subcellularLocation>
        <location evidence="1">Membrane</location>
        <topology evidence="1">Multi-pass membrane protein</topology>
    </subcellularLocation>
</comment>
<keyword evidence="2 5" id="KW-0812">Transmembrane</keyword>
<dbReference type="PANTHER" id="PTHR28008">
    <property type="entry name" value="DOMAIN PROTEIN, PUTATIVE (AFU_ORTHOLOGUE AFUA_3G10980)-RELATED"/>
    <property type="match status" value="1"/>
</dbReference>
<evidence type="ECO:0000256" key="3">
    <source>
        <dbReference type="ARBA" id="ARBA00022989"/>
    </source>
</evidence>
<evidence type="ECO:0000313" key="8">
    <source>
        <dbReference type="Proteomes" id="UP000297647"/>
    </source>
</evidence>
<dbReference type="Pfam" id="PF04892">
    <property type="entry name" value="VanZ"/>
    <property type="match status" value="1"/>
</dbReference>
<name>A0A4Y9QQB2_9BACT</name>
<dbReference type="Proteomes" id="UP000297647">
    <property type="component" value="Unassembled WGS sequence"/>
</dbReference>
<keyword evidence="4 5" id="KW-0472">Membrane</keyword>
<dbReference type="RefSeq" id="WP_135073673.1">
    <property type="nucleotide sequence ID" value="NZ_SPSB01000003.1"/>
</dbReference>
<feature type="transmembrane region" description="Helical" evidence="5">
    <location>
        <begin position="48"/>
        <end position="72"/>
    </location>
</feature>
<evidence type="ECO:0000256" key="2">
    <source>
        <dbReference type="ARBA" id="ARBA00022692"/>
    </source>
</evidence>
<keyword evidence="8" id="KW-1185">Reference proteome</keyword>
<protein>
    <submittedName>
        <fullName evidence="7">VanZ family protein</fullName>
    </submittedName>
</protein>
<dbReference type="AlphaFoldDB" id="A0A4Y9QQB2"/>
<dbReference type="GO" id="GO:0016020">
    <property type="term" value="C:membrane"/>
    <property type="evidence" value="ECO:0007669"/>
    <property type="project" value="UniProtKB-SubCell"/>
</dbReference>
<dbReference type="InterPro" id="IPR006976">
    <property type="entry name" value="VanZ-like"/>
</dbReference>
<keyword evidence="3 5" id="KW-1133">Transmembrane helix</keyword>
<comment type="caution">
    <text evidence="7">The sequence shown here is derived from an EMBL/GenBank/DDBJ whole genome shotgun (WGS) entry which is preliminary data.</text>
</comment>
<dbReference type="SUPFAM" id="SSF161098">
    <property type="entry name" value="MetI-like"/>
    <property type="match status" value="1"/>
</dbReference>
<organism evidence="7 8">
    <name type="scientific">Algoriphagus kandeliae</name>
    <dbReference type="NCBI Taxonomy" id="2562278"/>
    <lineage>
        <taxon>Bacteria</taxon>
        <taxon>Pseudomonadati</taxon>
        <taxon>Bacteroidota</taxon>
        <taxon>Cytophagia</taxon>
        <taxon>Cytophagales</taxon>
        <taxon>Cyclobacteriaceae</taxon>
        <taxon>Algoriphagus</taxon>
    </lineage>
</organism>
<dbReference type="InterPro" id="IPR035906">
    <property type="entry name" value="MetI-like_sf"/>
</dbReference>
<feature type="transmembrane region" description="Helical" evidence="5">
    <location>
        <begin position="78"/>
        <end position="96"/>
    </location>
</feature>
<feature type="domain" description="VanZ-like" evidence="6">
    <location>
        <begin position="18"/>
        <end position="95"/>
    </location>
</feature>
<evidence type="ECO:0000259" key="6">
    <source>
        <dbReference type="Pfam" id="PF04892"/>
    </source>
</evidence>
<feature type="transmembrane region" description="Helical" evidence="5">
    <location>
        <begin position="20"/>
        <end position="36"/>
    </location>
</feature>
<proteinExistence type="predicted"/>
<gene>
    <name evidence="7" type="ORF">E4S40_10215</name>
</gene>
<evidence type="ECO:0000256" key="4">
    <source>
        <dbReference type="ARBA" id="ARBA00023136"/>
    </source>
</evidence>
<sequence>MLTPGDRLPEINAFDFQDKVIHTICFLVLSFIWAGVSSNHLKKGKKSINWLIFIPLAIIPSVAFEIGQLWIPNRSFDWWDLVFNQLGIWLGLFGYFKI</sequence>
<evidence type="ECO:0000256" key="5">
    <source>
        <dbReference type="SAM" id="Phobius"/>
    </source>
</evidence>
<accession>A0A4Y9QQB2</accession>
<dbReference type="OrthoDB" id="1524985at2"/>
<dbReference type="EMBL" id="SPSB01000003">
    <property type="protein sequence ID" value="TFV94390.1"/>
    <property type="molecule type" value="Genomic_DNA"/>
</dbReference>
<dbReference type="NCBIfam" id="NF037970">
    <property type="entry name" value="vanZ_1"/>
    <property type="match status" value="1"/>
</dbReference>
<evidence type="ECO:0000256" key="1">
    <source>
        <dbReference type="ARBA" id="ARBA00004141"/>
    </source>
</evidence>
<dbReference type="PANTHER" id="PTHR28008:SF1">
    <property type="entry name" value="DOMAIN PROTEIN, PUTATIVE (AFU_ORTHOLOGUE AFUA_3G10980)-RELATED"/>
    <property type="match status" value="1"/>
</dbReference>
<reference evidence="7 8" key="1">
    <citation type="submission" date="2019-03" db="EMBL/GenBank/DDBJ databases">
        <title>Algoriphagus sp. nov, a new strain isolated from root system soil of mangrove plant Kandelia.</title>
        <authorList>
            <person name="Yin Q."/>
            <person name="Wang K."/>
            <person name="Song Z."/>
        </authorList>
    </citation>
    <scope>NUCLEOTIDE SEQUENCE [LARGE SCALE GENOMIC DNA]</scope>
    <source>
        <strain evidence="7 8">XY-J91</strain>
    </source>
</reference>